<feature type="domain" description="Ketosynthase family 3 (KS3)" evidence="4">
    <location>
        <begin position="8"/>
        <end position="425"/>
    </location>
</feature>
<keyword evidence="2 3" id="KW-0808">Transferase</keyword>
<dbReference type="InterPro" id="IPR014030">
    <property type="entry name" value="Ketoacyl_synth_N"/>
</dbReference>
<organism evidence="5 6">
    <name type="scientific">Gemmata obscuriglobus</name>
    <dbReference type="NCBI Taxonomy" id="114"/>
    <lineage>
        <taxon>Bacteria</taxon>
        <taxon>Pseudomonadati</taxon>
        <taxon>Planctomycetota</taxon>
        <taxon>Planctomycetia</taxon>
        <taxon>Gemmatales</taxon>
        <taxon>Gemmataceae</taxon>
        <taxon>Gemmata</taxon>
    </lineage>
</organism>
<evidence type="ECO:0000256" key="3">
    <source>
        <dbReference type="RuleBase" id="RU003694"/>
    </source>
</evidence>
<evidence type="ECO:0000313" key="6">
    <source>
        <dbReference type="Proteomes" id="UP000245802"/>
    </source>
</evidence>
<proteinExistence type="inferred from homology"/>
<evidence type="ECO:0000313" key="5">
    <source>
        <dbReference type="EMBL" id="AWM41665.1"/>
    </source>
</evidence>
<dbReference type="InterPro" id="IPR020841">
    <property type="entry name" value="PKS_Beta-ketoAc_synthase_dom"/>
</dbReference>
<dbReference type="GO" id="GO:0006633">
    <property type="term" value="P:fatty acid biosynthetic process"/>
    <property type="evidence" value="ECO:0007669"/>
    <property type="project" value="TreeGrafter"/>
</dbReference>
<protein>
    <submittedName>
        <fullName evidence="5">Beta-ketoacyl-[acyl-carrier-protein] synthase family protein</fullName>
    </submittedName>
</protein>
<dbReference type="GO" id="GO:0005829">
    <property type="term" value="C:cytosol"/>
    <property type="evidence" value="ECO:0007669"/>
    <property type="project" value="TreeGrafter"/>
</dbReference>
<name>A0A2Z3HFD7_9BACT</name>
<dbReference type="CDD" id="cd00834">
    <property type="entry name" value="KAS_I_II"/>
    <property type="match status" value="1"/>
</dbReference>
<dbReference type="InterPro" id="IPR014031">
    <property type="entry name" value="Ketoacyl_synth_C"/>
</dbReference>
<dbReference type="SMART" id="SM00825">
    <property type="entry name" value="PKS_KS"/>
    <property type="match status" value="1"/>
</dbReference>
<dbReference type="SUPFAM" id="SSF53901">
    <property type="entry name" value="Thiolase-like"/>
    <property type="match status" value="2"/>
</dbReference>
<sequence length="427" mass="44797">MADMASTPRRTVLTGFGVLSPIGSTPEAFWDALVAGVCGVRTISLLDASELPCHIAGEVPNFSAKAMIDKSYRRSLNAMARTVELGVIGSQLGLANAGIAKGTVPAHRIGIEFASLMGATELNDMAAASRIASPDGKTLDYGVWGSAGLNEIAPLWMLKYLPNMPACHTTILYDIQGPSNTQIPGDTSGLVALAEAARIIRRDAADVMVVGSSEGRINPITLSRYNLFLQLSKRNDDPAHAVRPFDLTRDGTVYGEGAAVFALEELEHARGRKANIVGELVGWAAGVDRGKKGPGLARVIRNALAAAGIEPKDVDHVNAHGTGTTVGDAFEARGIADVFGRDVPVFAPLSRFGNLGAASGLMELACSVQAFKNGLLPGTLNHESPDPACPISVHVGAPRPVTKPYVVKVTYTDLGQCAAAVVKRWDS</sequence>
<accession>A0A2Z3HFD7</accession>
<dbReference type="InterPro" id="IPR016039">
    <property type="entry name" value="Thiolase-like"/>
</dbReference>
<evidence type="ECO:0000256" key="1">
    <source>
        <dbReference type="ARBA" id="ARBA00008467"/>
    </source>
</evidence>
<dbReference type="Proteomes" id="UP000245802">
    <property type="component" value="Chromosome"/>
</dbReference>
<evidence type="ECO:0000259" key="4">
    <source>
        <dbReference type="PROSITE" id="PS52004"/>
    </source>
</evidence>
<dbReference type="PROSITE" id="PS52004">
    <property type="entry name" value="KS3_2"/>
    <property type="match status" value="1"/>
</dbReference>
<dbReference type="InterPro" id="IPR000794">
    <property type="entry name" value="Beta-ketoacyl_synthase"/>
</dbReference>
<dbReference type="Pfam" id="PF02801">
    <property type="entry name" value="Ketoacyl-synt_C"/>
    <property type="match status" value="1"/>
</dbReference>
<dbReference type="Pfam" id="PF00109">
    <property type="entry name" value="ketoacyl-synt"/>
    <property type="match status" value="1"/>
</dbReference>
<dbReference type="GO" id="GO:0004315">
    <property type="term" value="F:3-oxoacyl-[acyl-carrier-protein] synthase activity"/>
    <property type="evidence" value="ECO:0007669"/>
    <property type="project" value="TreeGrafter"/>
</dbReference>
<keyword evidence="6" id="KW-1185">Reference proteome</keyword>
<dbReference type="PANTHER" id="PTHR11712:SF336">
    <property type="entry name" value="3-OXOACYL-[ACYL-CARRIER-PROTEIN] SYNTHASE, MITOCHONDRIAL"/>
    <property type="match status" value="1"/>
</dbReference>
<evidence type="ECO:0000256" key="2">
    <source>
        <dbReference type="ARBA" id="ARBA00022679"/>
    </source>
</evidence>
<dbReference type="PANTHER" id="PTHR11712">
    <property type="entry name" value="POLYKETIDE SYNTHASE-RELATED"/>
    <property type="match status" value="1"/>
</dbReference>
<dbReference type="EMBL" id="CP025958">
    <property type="protein sequence ID" value="AWM41665.1"/>
    <property type="molecule type" value="Genomic_DNA"/>
</dbReference>
<dbReference type="AlphaFoldDB" id="A0A2Z3HFD7"/>
<reference evidence="5 6" key="1">
    <citation type="submission" date="2018-01" db="EMBL/GenBank/DDBJ databases">
        <title>G. obscuriglobus.</title>
        <authorList>
            <person name="Franke J."/>
            <person name="Blomberg W."/>
            <person name="Selmecki A."/>
        </authorList>
    </citation>
    <scope>NUCLEOTIDE SEQUENCE [LARGE SCALE GENOMIC DNA]</scope>
    <source>
        <strain evidence="5 6">DSM 5831</strain>
    </source>
</reference>
<comment type="similarity">
    <text evidence="1 3">Belongs to the thiolase-like superfamily. Beta-ketoacyl-ACP synthases family.</text>
</comment>
<dbReference type="KEGG" id="gog:C1280_34830"/>
<gene>
    <name evidence="5" type="ORF">C1280_34830</name>
</gene>
<dbReference type="Gene3D" id="3.40.47.10">
    <property type="match status" value="2"/>
</dbReference>